<dbReference type="EMBL" id="DS999644">
    <property type="protein sequence ID" value="EFE76933.2"/>
    <property type="molecule type" value="Genomic_DNA"/>
</dbReference>
<evidence type="ECO:0000256" key="2">
    <source>
        <dbReference type="SAM" id="SignalP"/>
    </source>
</evidence>
<proteinExistence type="predicted"/>
<dbReference type="AlphaFoldDB" id="D6AGC3"/>
<evidence type="ECO:0000313" key="3">
    <source>
        <dbReference type="EMBL" id="EFE76933.2"/>
    </source>
</evidence>
<reference evidence="4" key="1">
    <citation type="submission" date="2008-10" db="EMBL/GenBank/DDBJ databases">
        <authorList>
            <person name="Molnar K."/>
        </authorList>
    </citation>
    <scope>NUCLEOTIDE SEQUENCE [LARGE SCALE GENOMIC DNA]</scope>
    <source>
        <strain evidence="4">NRRL 15998</strain>
    </source>
</reference>
<gene>
    <name evidence="3" type="ORF">SSGG_04300</name>
</gene>
<evidence type="ECO:0000313" key="4">
    <source>
        <dbReference type="Proteomes" id="UP000003986"/>
    </source>
</evidence>
<feature type="chain" id="PRO_5003081084" evidence="2">
    <location>
        <begin position="24"/>
        <end position="163"/>
    </location>
</feature>
<protein>
    <submittedName>
        <fullName evidence="3">Predicted protein</fullName>
    </submittedName>
</protein>
<accession>D6AGC3</accession>
<evidence type="ECO:0000256" key="1">
    <source>
        <dbReference type="SAM" id="MobiDB-lite"/>
    </source>
</evidence>
<dbReference type="Proteomes" id="UP000003986">
    <property type="component" value="Unassembled WGS sequence"/>
</dbReference>
<sequence>MVCMLTESLAALAAAGGTAVVSAAGTELWDTFRTRVAGLLGRGNDTAERITLERLDRTAAEPEPTAASAADLASAWASRFSDALEEAPPGEQERLAAQLRELVDEINSHRAPADSGGTAIAGAGGVAVNGEVHIEAKDGGHAANVQNFGTVPANPTVPGRPPA</sequence>
<name>D6AGC3_STRFL</name>
<organism evidence="3 4">
    <name type="scientific">Streptomyces filamentosus NRRL 15998</name>
    <dbReference type="NCBI Taxonomy" id="457431"/>
    <lineage>
        <taxon>Bacteria</taxon>
        <taxon>Bacillati</taxon>
        <taxon>Actinomycetota</taxon>
        <taxon>Actinomycetes</taxon>
        <taxon>Kitasatosporales</taxon>
        <taxon>Streptomycetaceae</taxon>
        <taxon>Streptomyces</taxon>
    </lineage>
</organism>
<feature type="region of interest" description="Disordered" evidence="1">
    <location>
        <begin position="138"/>
        <end position="163"/>
    </location>
</feature>
<keyword evidence="2" id="KW-0732">Signal</keyword>
<reference evidence="4" key="2">
    <citation type="submission" date="2008-12" db="EMBL/GenBank/DDBJ databases">
        <title>Annotation of Streptomyces roseosporus strain NRRL 15998.</title>
        <authorList>
            <consortium name="The Broad Institute Genome Sequencing Platform"/>
            <consortium name="Broad Institute Microbial Sequencing Center"/>
            <person name="Fischbach M."/>
            <person name="Ward D."/>
            <person name="Young S."/>
            <person name="Kodira C.D."/>
            <person name="Zeng Q."/>
            <person name="Koehrsen M."/>
            <person name="Godfrey P."/>
            <person name="Alvarado L."/>
            <person name="Berlin A.M."/>
            <person name="Borenstein D."/>
            <person name="Chen Z."/>
            <person name="Engels R."/>
            <person name="Freedman E."/>
            <person name="Gellesch M."/>
            <person name="Goldberg J."/>
            <person name="Griggs A."/>
            <person name="Gujja S."/>
            <person name="Heiman D.I."/>
            <person name="Hepburn T.A."/>
            <person name="Howarth C."/>
            <person name="Jen D."/>
            <person name="Larson L."/>
            <person name="Lewis B."/>
            <person name="Mehta T."/>
            <person name="Park D."/>
            <person name="Pearson M."/>
            <person name="Roberts A."/>
            <person name="Saif S."/>
            <person name="Shea T.D."/>
            <person name="Shenoy N."/>
            <person name="Sisk P."/>
            <person name="Stolte C."/>
            <person name="Sykes S.N."/>
            <person name="Walk T."/>
            <person name="White J."/>
            <person name="Yandava C."/>
            <person name="Straight P."/>
            <person name="Clardy J."/>
            <person name="Hung D."/>
            <person name="Kolter R."/>
            <person name="Mekalanos J."/>
            <person name="Walker S."/>
            <person name="Walsh C.T."/>
            <person name="Wieland B.L.C."/>
            <person name="Ilzarbe M."/>
            <person name="Galagan J."/>
            <person name="Nusbaum C."/>
            <person name="Birren B."/>
        </authorList>
    </citation>
    <scope>NUCLEOTIDE SEQUENCE [LARGE SCALE GENOMIC DNA]</scope>
    <source>
        <strain evidence="4">NRRL 15998</strain>
    </source>
</reference>
<feature type="signal peptide" evidence="2">
    <location>
        <begin position="1"/>
        <end position="23"/>
    </location>
</feature>